<accession>A0A8J4WX76</accession>
<evidence type="ECO:0000313" key="1">
    <source>
        <dbReference type="EMBL" id="KAF5894196.1"/>
    </source>
</evidence>
<sequence>MAAHGKNGILGQSGYCVYTYTSNPSENSHSLHQRRASNVSATPESRTWLIGAQTLDTVFG</sequence>
<comment type="caution">
    <text evidence="1">The sequence shown here is derived from an EMBL/GenBank/DDBJ whole genome shotgun (WGS) entry which is preliminary data.</text>
</comment>
<dbReference type="Proteomes" id="UP000727407">
    <property type="component" value="Unassembled WGS sequence"/>
</dbReference>
<keyword evidence="2" id="KW-1185">Reference proteome</keyword>
<proteinExistence type="predicted"/>
<dbReference type="EMBL" id="QNUK01000386">
    <property type="protein sequence ID" value="KAF5894196.1"/>
    <property type="molecule type" value="Genomic_DNA"/>
</dbReference>
<gene>
    <name evidence="1" type="ORF">DAT39_016103</name>
</gene>
<reference evidence="1" key="1">
    <citation type="submission" date="2020-07" db="EMBL/GenBank/DDBJ databases">
        <title>Clarias magur genome sequencing, assembly and annotation.</title>
        <authorList>
            <person name="Kushwaha B."/>
            <person name="Kumar R."/>
            <person name="Das P."/>
            <person name="Joshi C.G."/>
            <person name="Kumar D."/>
            <person name="Nagpure N.S."/>
            <person name="Pandey M."/>
            <person name="Agarwal S."/>
            <person name="Srivastava S."/>
            <person name="Singh M."/>
            <person name="Sahoo L."/>
            <person name="Jayasankar P."/>
            <person name="Meher P.K."/>
            <person name="Koringa P.G."/>
            <person name="Iquebal M.A."/>
            <person name="Das S.P."/>
            <person name="Bit A."/>
            <person name="Patnaik S."/>
            <person name="Patel N."/>
            <person name="Shah T.M."/>
            <person name="Hinsu A."/>
            <person name="Jena J.K."/>
        </authorList>
    </citation>
    <scope>NUCLEOTIDE SEQUENCE</scope>
    <source>
        <strain evidence="1">CIFAMagur01</strain>
        <tissue evidence="1">Testis</tissue>
    </source>
</reference>
<name>A0A8J4WX76_CLAMG</name>
<protein>
    <submittedName>
        <fullName evidence="1">Uncharacterized protein</fullName>
    </submittedName>
</protein>
<dbReference type="AlphaFoldDB" id="A0A8J4WX76"/>
<evidence type="ECO:0000313" key="2">
    <source>
        <dbReference type="Proteomes" id="UP000727407"/>
    </source>
</evidence>
<organism evidence="1 2">
    <name type="scientific">Clarias magur</name>
    <name type="common">Asian catfish</name>
    <name type="synonym">Macropteronotus magur</name>
    <dbReference type="NCBI Taxonomy" id="1594786"/>
    <lineage>
        <taxon>Eukaryota</taxon>
        <taxon>Metazoa</taxon>
        <taxon>Chordata</taxon>
        <taxon>Craniata</taxon>
        <taxon>Vertebrata</taxon>
        <taxon>Euteleostomi</taxon>
        <taxon>Actinopterygii</taxon>
        <taxon>Neopterygii</taxon>
        <taxon>Teleostei</taxon>
        <taxon>Ostariophysi</taxon>
        <taxon>Siluriformes</taxon>
        <taxon>Clariidae</taxon>
        <taxon>Clarias</taxon>
    </lineage>
</organism>